<dbReference type="Pfam" id="PF02661">
    <property type="entry name" value="Fic"/>
    <property type="match status" value="1"/>
</dbReference>
<protein>
    <recommendedName>
        <fullName evidence="4">Fido domain-containing protein</fullName>
    </recommendedName>
</protein>
<sequence>MYIIKETPYEVEETQLKESQDFANRVQELRSSGALTPEVLERLRKYFKIKNIYNSNAIEGSTLDVGETRLVVEQGLTISGKPLKDQAEAKNLSEALDFLENLAQNTETPITERDIRQIHYLVLTDINSGNAGKYRNVPVEISGSEFKPPMPEQIAGEMQNFGTWLQKASLPGKFFQQDEAILVASAAHTWFVTIHPFIDGNGRVARLLMNLLFMRYGFPIAVITREDRSRYYDALEISQSSNLTGFISLVSESLQESLEEYEAAAKERRDTEEWAKSIANKFNEKERINASNHYEVWKNAMEFLKSLIRQTAELVDSSSDIGKIYFSDFGNLGFEKYISLKNYNSAKKTWFFRIDFKLSSRTARYLFFFGSPSSHMQDYDVDVTLHVCREEPTDSFNYERLDSIASPNVPNVVEIGYNAKNEAFVVRGINSQVREEKIESLCRNFIKEVVDKYFAS</sequence>
<dbReference type="EMBL" id="QBMN01000198">
    <property type="protein sequence ID" value="PZO34664.1"/>
    <property type="molecule type" value="Genomic_DNA"/>
</dbReference>
<reference evidence="5 6" key="2">
    <citation type="submission" date="2018-06" db="EMBL/GenBank/DDBJ databases">
        <title>Metagenomic assembly of (sub)arctic Cyanobacteria and their associated microbiome from non-axenic cultures.</title>
        <authorList>
            <person name="Baurain D."/>
        </authorList>
    </citation>
    <scope>NUCLEOTIDE SEQUENCE [LARGE SCALE GENOMIC DNA]</scope>
    <source>
        <strain evidence="5">ULC041bin1</strain>
    </source>
</reference>
<dbReference type="InterPro" id="IPR003812">
    <property type="entry name" value="Fido"/>
</dbReference>
<dbReference type="SUPFAM" id="SSF140931">
    <property type="entry name" value="Fic-like"/>
    <property type="match status" value="1"/>
</dbReference>
<dbReference type="PROSITE" id="PS51459">
    <property type="entry name" value="FIDO"/>
    <property type="match status" value="1"/>
</dbReference>
<feature type="binding site" evidence="2">
    <location>
        <begin position="199"/>
        <end position="206"/>
    </location>
    <ligand>
        <name>ATP</name>
        <dbReference type="ChEBI" id="CHEBI:30616"/>
    </ligand>
</feature>
<feature type="binding site" evidence="2">
    <location>
        <begin position="231"/>
        <end position="232"/>
    </location>
    <ligand>
        <name>ATP</name>
        <dbReference type="ChEBI" id="CHEBI:30616"/>
    </ligand>
</feature>
<accession>A0A2W4VPE0</accession>
<feature type="active site" evidence="1">
    <location>
        <position position="195"/>
    </location>
</feature>
<comment type="caution">
    <text evidence="5">The sequence shown here is derived from an EMBL/GenBank/DDBJ whole genome shotgun (WGS) entry which is preliminary data.</text>
</comment>
<dbReference type="AlphaFoldDB" id="A0A2W4VPE0"/>
<dbReference type="PANTHER" id="PTHR13504:SF38">
    <property type="entry name" value="FIDO DOMAIN-CONTAINING PROTEIN"/>
    <property type="match status" value="1"/>
</dbReference>
<evidence type="ECO:0000256" key="1">
    <source>
        <dbReference type="PIRSR" id="PIRSR640198-1"/>
    </source>
</evidence>
<evidence type="ECO:0000259" key="4">
    <source>
        <dbReference type="PROSITE" id="PS51459"/>
    </source>
</evidence>
<evidence type="ECO:0000256" key="2">
    <source>
        <dbReference type="PIRSR" id="PIRSR640198-2"/>
    </source>
</evidence>
<feature type="domain" description="Fido" evidence="4">
    <location>
        <begin position="110"/>
        <end position="252"/>
    </location>
</feature>
<evidence type="ECO:0000313" key="6">
    <source>
        <dbReference type="Proteomes" id="UP000249081"/>
    </source>
</evidence>
<feature type="site" description="Important for autoinhibition of adenylyltransferase activity" evidence="3">
    <location>
        <position position="59"/>
    </location>
</feature>
<name>A0A2W4VPE0_9CYAN</name>
<organism evidence="5 6">
    <name type="scientific">Shackletoniella antarctica</name>
    <dbReference type="NCBI Taxonomy" id="268115"/>
    <lineage>
        <taxon>Bacteria</taxon>
        <taxon>Bacillati</taxon>
        <taxon>Cyanobacteriota</taxon>
        <taxon>Cyanophyceae</taxon>
        <taxon>Oculatellales</taxon>
        <taxon>Oculatellaceae</taxon>
        <taxon>Shackletoniella</taxon>
    </lineage>
</organism>
<evidence type="ECO:0000313" key="5">
    <source>
        <dbReference type="EMBL" id="PZO34664.1"/>
    </source>
</evidence>
<keyword evidence="2" id="KW-0547">Nucleotide-binding</keyword>
<dbReference type="InterPro" id="IPR040198">
    <property type="entry name" value="Fido_containing"/>
</dbReference>
<evidence type="ECO:0000256" key="3">
    <source>
        <dbReference type="PIRSR" id="PIRSR640198-3"/>
    </source>
</evidence>
<dbReference type="PANTHER" id="PTHR13504">
    <property type="entry name" value="FIDO DOMAIN-CONTAINING PROTEIN DDB_G0283145"/>
    <property type="match status" value="1"/>
</dbReference>
<reference evidence="6" key="1">
    <citation type="submission" date="2018-04" db="EMBL/GenBank/DDBJ databases">
        <authorList>
            <person name="Cornet L."/>
        </authorList>
    </citation>
    <scope>NUCLEOTIDE SEQUENCE [LARGE SCALE GENOMIC DNA]</scope>
</reference>
<gene>
    <name evidence="5" type="ORF">DCF17_20050</name>
</gene>
<proteinExistence type="predicted"/>
<dbReference type="InterPro" id="IPR036597">
    <property type="entry name" value="Fido-like_dom_sf"/>
</dbReference>
<keyword evidence="2" id="KW-0067">ATP-binding</keyword>
<dbReference type="GO" id="GO:0005524">
    <property type="term" value="F:ATP binding"/>
    <property type="evidence" value="ECO:0007669"/>
    <property type="project" value="UniProtKB-KW"/>
</dbReference>
<dbReference type="Gene3D" id="1.10.3290.10">
    <property type="entry name" value="Fido-like domain"/>
    <property type="match status" value="1"/>
</dbReference>
<dbReference type="Proteomes" id="UP000249081">
    <property type="component" value="Unassembled WGS sequence"/>
</dbReference>